<name>A0A409XDD0_PSICY</name>
<dbReference type="InParanoid" id="A0A409XDD0"/>
<dbReference type="Proteomes" id="UP000283269">
    <property type="component" value="Unassembled WGS sequence"/>
</dbReference>
<gene>
    <name evidence="1" type="ORF">CVT25_008594</name>
</gene>
<organism evidence="1 2">
    <name type="scientific">Psilocybe cyanescens</name>
    <dbReference type="NCBI Taxonomy" id="93625"/>
    <lineage>
        <taxon>Eukaryota</taxon>
        <taxon>Fungi</taxon>
        <taxon>Dikarya</taxon>
        <taxon>Basidiomycota</taxon>
        <taxon>Agaricomycotina</taxon>
        <taxon>Agaricomycetes</taxon>
        <taxon>Agaricomycetidae</taxon>
        <taxon>Agaricales</taxon>
        <taxon>Agaricineae</taxon>
        <taxon>Strophariaceae</taxon>
        <taxon>Psilocybe</taxon>
    </lineage>
</organism>
<proteinExistence type="predicted"/>
<sequence length="53" mass="5594">MAVVMGILNGLDGDRCVGDSEKLAAELCGNISLSSGDKSNWMAVVMHNDDVRV</sequence>
<protein>
    <submittedName>
        <fullName evidence="1">Uncharacterized protein</fullName>
    </submittedName>
</protein>
<dbReference type="AlphaFoldDB" id="A0A409XDD0"/>
<comment type="caution">
    <text evidence="1">The sequence shown here is derived from an EMBL/GenBank/DDBJ whole genome shotgun (WGS) entry which is preliminary data.</text>
</comment>
<reference evidence="1 2" key="1">
    <citation type="journal article" date="2018" name="Evol. Lett.">
        <title>Horizontal gene cluster transfer increased hallucinogenic mushroom diversity.</title>
        <authorList>
            <person name="Reynolds H.T."/>
            <person name="Vijayakumar V."/>
            <person name="Gluck-Thaler E."/>
            <person name="Korotkin H.B."/>
            <person name="Matheny P.B."/>
            <person name="Slot J.C."/>
        </authorList>
    </citation>
    <scope>NUCLEOTIDE SEQUENCE [LARGE SCALE GENOMIC DNA]</scope>
    <source>
        <strain evidence="1 2">2631</strain>
    </source>
</reference>
<evidence type="ECO:0000313" key="1">
    <source>
        <dbReference type="EMBL" id="PPQ88750.1"/>
    </source>
</evidence>
<evidence type="ECO:0000313" key="2">
    <source>
        <dbReference type="Proteomes" id="UP000283269"/>
    </source>
</evidence>
<dbReference type="EMBL" id="NHYD01002035">
    <property type="protein sequence ID" value="PPQ88750.1"/>
    <property type="molecule type" value="Genomic_DNA"/>
</dbReference>
<keyword evidence="2" id="KW-1185">Reference proteome</keyword>
<accession>A0A409XDD0</accession>